<evidence type="ECO:0000256" key="7">
    <source>
        <dbReference type="ARBA" id="ARBA00023304"/>
    </source>
</evidence>
<dbReference type="OrthoDB" id="9807077at2"/>
<dbReference type="GO" id="GO:0004160">
    <property type="term" value="F:dihydroxy-acid dehydratase activity"/>
    <property type="evidence" value="ECO:0007669"/>
    <property type="project" value="UniProtKB-EC"/>
</dbReference>
<keyword evidence="3" id="KW-0479">Metal-binding</keyword>
<accession>A0A554RWF8</accession>
<dbReference type="InterPro" id="IPR052352">
    <property type="entry name" value="Sugar_Degrad_Dehydratases"/>
</dbReference>
<feature type="domain" description="Dihydroxy-acid/6-phosphogluconate dehydratase C-terminal" evidence="9">
    <location>
        <begin position="355"/>
        <end position="549"/>
    </location>
</feature>
<keyword evidence="7" id="KW-0028">Amino-acid biosynthesis</keyword>
<dbReference type="Pfam" id="PF00920">
    <property type="entry name" value="ILVD_EDD_N"/>
    <property type="match status" value="1"/>
</dbReference>
<evidence type="ECO:0000256" key="6">
    <source>
        <dbReference type="ARBA" id="ARBA00023239"/>
    </source>
</evidence>
<reference evidence="10 11" key="1">
    <citation type="submission" date="2019-07" db="EMBL/GenBank/DDBJ databases">
        <authorList>
            <person name="Zhao L.H."/>
        </authorList>
    </citation>
    <scope>NUCLEOTIDE SEQUENCE [LARGE SCALE GENOMIC DNA]</scope>
    <source>
        <strain evidence="10 11">Co35</strain>
    </source>
</reference>
<gene>
    <name evidence="10" type="ORF">FNM00_14560</name>
</gene>
<protein>
    <submittedName>
        <fullName evidence="10">Dihydroxy-acid dehydratase</fullName>
        <ecNumber evidence="10">4.2.1.9</ecNumber>
    </submittedName>
</protein>
<dbReference type="GO" id="GO:0046872">
    <property type="term" value="F:metal ion binding"/>
    <property type="evidence" value="ECO:0007669"/>
    <property type="project" value="UniProtKB-KW"/>
</dbReference>
<dbReference type="InterPro" id="IPR037237">
    <property type="entry name" value="IlvD/EDD_N"/>
</dbReference>
<dbReference type="GO" id="GO:0051537">
    <property type="term" value="F:2 iron, 2 sulfur cluster binding"/>
    <property type="evidence" value="ECO:0007669"/>
    <property type="project" value="UniProtKB-KW"/>
</dbReference>
<dbReference type="InterPro" id="IPR000581">
    <property type="entry name" value="ILV_EDD_N"/>
</dbReference>
<dbReference type="Proteomes" id="UP000316988">
    <property type="component" value="Unassembled WGS sequence"/>
</dbReference>
<evidence type="ECO:0000259" key="9">
    <source>
        <dbReference type="Pfam" id="PF24877"/>
    </source>
</evidence>
<dbReference type="EMBL" id="VLNT01000014">
    <property type="protein sequence ID" value="TSD58417.1"/>
    <property type="molecule type" value="Genomic_DNA"/>
</dbReference>
<dbReference type="InterPro" id="IPR020558">
    <property type="entry name" value="DiOHA_6PGluconate_deHydtase_CS"/>
</dbReference>
<dbReference type="PANTHER" id="PTHR43183:SF1">
    <property type="entry name" value="HYPOTHETICAL DIHYDROXY-ACID DEHYDRATASE (EUROFUNG)-RELATED"/>
    <property type="match status" value="1"/>
</dbReference>
<keyword evidence="5" id="KW-0411">Iron-sulfur</keyword>
<dbReference type="AlphaFoldDB" id="A0A554RWF8"/>
<dbReference type="PANTHER" id="PTHR43183">
    <property type="entry name" value="HYPOTHETICAL DIHYDROXYACID DEHYDRATASE (EUROFUNG)-RELATED"/>
    <property type="match status" value="1"/>
</dbReference>
<dbReference type="RefSeq" id="WP_143914278.1">
    <property type="nucleotide sequence ID" value="NZ_VLNT01000014.1"/>
</dbReference>
<dbReference type="SUPFAM" id="SSF52016">
    <property type="entry name" value="LeuD/IlvD-like"/>
    <property type="match status" value="1"/>
</dbReference>
<proteinExistence type="inferred from homology"/>
<keyword evidence="11" id="KW-1185">Reference proteome</keyword>
<evidence type="ECO:0000256" key="4">
    <source>
        <dbReference type="ARBA" id="ARBA00023004"/>
    </source>
</evidence>
<dbReference type="EC" id="4.2.1.9" evidence="10"/>
<dbReference type="GO" id="GO:0009082">
    <property type="term" value="P:branched-chain amino acid biosynthetic process"/>
    <property type="evidence" value="ECO:0007669"/>
    <property type="project" value="UniProtKB-KW"/>
</dbReference>
<evidence type="ECO:0000313" key="10">
    <source>
        <dbReference type="EMBL" id="TSD58417.1"/>
    </source>
</evidence>
<comment type="caution">
    <text evidence="10">The sequence shown here is derived from an EMBL/GenBank/DDBJ whole genome shotgun (WGS) entry which is preliminary data.</text>
</comment>
<keyword evidence="7" id="KW-0100">Branched-chain amino acid biosynthesis</keyword>
<evidence type="ECO:0000256" key="3">
    <source>
        <dbReference type="ARBA" id="ARBA00022723"/>
    </source>
</evidence>
<keyword evidence="2" id="KW-0001">2Fe-2S</keyword>
<organism evidence="10 11">
    <name type="scientific">Aeromicrobium piscarium</name>
    <dbReference type="NCBI Taxonomy" id="2590901"/>
    <lineage>
        <taxon>Bacteria</taxon>
        <taxon>Bacillati</taxon>
        <taxon>Actinomycetota</taxon>
        <taxon>Actinomycetes</taxon>
        <taxon>Propionibacteriales</taxon>
        <taxon>Nocardioidaceae</taxon>
        <taxon>Aeromicrobium</taxon>
    </lineage>
</organism>
<dbReference type="InterPro" id="IPR042096">
    <property type="entry name" value="Dihydro-acid_dehy_C"/>
</dbReference>
<dbReference type="InterPro" id="IPR056740">
    <property type="entry name" value="ILV_EDD_C"/>
</dbReference>
<evidence type="ECO:0000259" key="8">
    <source>
        <dbReference type="Pfam" id="PF00920"/>
    </source>
</evidence>
<evidence type="ECO:0000313" key="11">
    <source>
        <dbReference type="Proteomes" id="UP000316988"/>
    </source>
</evidence>
<dbReference type="PROSITE" id="PS00886">
    <property type="entry name" value="ILVD_EDD_1"/>
    <property type="match status" value="1"/>
</dbReference>
<dbReference type="Gene3D" id="3.50.30.80">
    <property type="entry name" value="IlvD/EDD C-terminal domain-like"/>
    <property type="match status" value="1"/>
</dbReference>
<feature type="domain" description="Dihydroxy-acid/6-phosphogluconate dehydratase N-terminal" evidence="8">
    <location>
        <begin position="35"/>
        <end position="345"/>
    </location>
</feature>
<name>A0A554RWF8_9ACTN</name>
<dbReference type="FunFam" id="3.50.30.80:FF:000001">
    <property type="entry name" value="Dihydroxy-acid dehydratase"/>
    <property type="match status" value="1"/>
</dbReference>
<dbReference type="SUPFAM" id="SSF143975">
    <property type="entry name" value="IlvD/EDD N-terminal domain-like"/>
    <property type="match status" value="1"/>
</dbReference>
<sequence>MTGKLRSSAWLDGTDEAALLHRAALRSAGATPDGRPVIGIADTASDLNPCNLGLRDLIDPLRSAIEDAGGTAVVFPVMSLGEDLMKPSAMLYRNLAAMELEETARAYPLDGLVLLANCDKTVPAALMAAASADLPALLLLGGPRTPAMMRGRRLGSGTDLWRMLDERRTGRLGDDGWAELEHCLGTTTGACNTMGTASTMALLTEALAMTLPGAAGLPAWSTELAELATRTGRRVVEMVREDIRPQRVITQAGLDNALRVLAAVGGSTNAIIHLAAIAGRLGLDASLDHAARIFADIPLLADVEPCGARLMQDFVAAGGLGTLLKALGELADPTAPAADGRTVADVVAEAPAPGEVIRPRSRELAPAPTMAVVRGSLAPDGAVIKVAAASRELLRHTGPARVFSSYEDMRERMDDEASAIGPDAVLVMRGCGPVGAPGMPEWGMVPVPEPLARAGVTDMVRISDGRMSGTSFGTVVLHVAPESEVGGPLALVEDGDLIALDVPAGRIDLLVDGTVLEHRRQAWSPRPSPHRRGWPALYRERVLQAPEGADFDVLAAPTPDRRRVVPPVVGRS</sequence>
<evidence type="ECO:0000256" key="2">
    <source>
        <dbReference type="ARBA" id="ARBA00022714"/>
    </source>
</evidence>
<keyword evidence="6 10" id="KW-0456">Lyase</keyword>
<keyword evidence="4" id="KW-0408">Iron</keyword>
<evidence type="ECO:0000256" key="5">
    <source>
        <dbReference type="ARBA" id="ARBA00023014"/>
    </source>
</evidence>
<evidence type="ECO:0000256" key="1">
    <source>
        <dbReference type="ARBA" id="ARBA00006486"/>
    </source>
</evidence>
<dbReference type="NCBIfam" id="NF004784">
    <property type="entry name" value="PRK06131.1"/>
    <property type="match status" value="1"/>
</dbReference>
<dbReference type="Pfam" id="PF24877">
    <property type="entry name" value="ILV_EDD_C"/>
    <property type="match status" value="1"/>
</dbReference>
<comment type="similarity">
    <text evidence="1">Belongs to the IlvD/Edd family.</text>
</comment>